<sequence>MSQYLLSFARQHLEGRTDAYLVLLWCMYQANQSKGRYSDHIKTHITAAADHLLGRNYQRIATRFKKVLDNKPELDRIPPSGLGALDYLRVKNFRGFGEFGPDDNGSFIRFSKLKNIFYAPNGGGKSSLCEALEFGTTGDIKEASRRKTKLRQYISRGDIRHQLLLMGADKLPVKPSISWSSCFIDRNRLQEFSLLGSKDTGSVESDVLATLFGLEELQEVIARFVRPENFSLKTFMRADQAEALEALERTCGSLGQLRRQHRADLRVSISQICELLGLRSDQDYEIRPKVLRLRKTIEMHIRGAERLRAAKAPFAIPLKQVRRICAIAQRLLHRRADIEMLFLQRASEVNYRAVFEALEAIELQSGATCPACLTPLDKVTVNPFERAREQIKALGALESLKQSRLRNDARIALWASRVATGLSAVKGNEYADVPCQLKMDELEAVLAEFHAATDRSEVAPSVLDSFLKLCAERADQIEAYLRNCERKCREVGQAEAQAARLEARVVQLKAIDDSLKQLFDRKTRAESEFKAGNGQMADLVRQKAALLNDAVDNSRFNQLLKDLEAEYRTLYRDLLDYKLELEKARITGIEAKAAEYYRAINNHDDDHEQIASLSFDRLADSYRIKITNVDGSLLDAFAVLSEGHLRALGLSILLAMAEKNNFPLIVFDDVVNAIDTDHRSNIIDLFFSDAYLRRIQMVVTTHDRLFWERFCIVADRHPQCEQYTSHVLSYTNKGIVVIDHEGGFQKKVYVALSVFDVRQALLYCRIWFESIVLEFCIENGVTVTANFKKSQLKKSMYLQVSLEHTFSLVKPFIDYDLSYFDLIKNDLVNWSGQNQEHHAFDEGSLNFVHSKTSSEVLRIYDAIRFLECQLFPARKKESGEKYLAEVNEKIERSQRKLAGLAKAPVEVQKEHQAALKALEKRAVELDQELQFIEQCLASVAQREQAKELP</sequence>
<name>A0ABX6XUQ1_9GAMM</name>
<feature type="coiled-coil region" evidence="1">
    <location>
        <begin position="553"/>
        <end position="580"/>
    </location>
</feature>
<keyword evidence="4" id="KW-1185">Reference proteome</keyword>
<evidence type="ECO:0000313" key="3">
    <source>
        <dbReference type="EMBL" id="QPT17781.1"/>
    </source>
</evidence>
<dbReference type="EMBL" id="CP065720">
    <property type="protein sequence ID" value="QPT17781.1"/>
    <property type="molecule type" value="Genomic_DNA"/>
</dbReference>
<keyword evidence="1" id="KW-0175">Coiled coil</keyword>
<accession>A0ABX6XUQ1</accession>
<dbReference type="Proteomes" id="UP000595058">
    <property type="component" value="Chromosome"/>
</dbReference>
<proteinExistence type="predicted"/>
<dbReference type="InterPro" id="IPR038729">
    <property type="entry name" value="Rad50/SbcC_AAA"/>
</dbReference>
<dbReference type="SUPFAM" id="SSF52540">
    <property type="entry name" value="P-loop containing nucleoside triphosphate hydrolases"/>
    <property type="match status" value="1"/>
</dbReference>
<reference evidence="3 4" key="1">
    <citation type="submission" date="2020-12" db="EMBL/GenBank/DDBJ databases">
        <title>FDA dAtabase for Regulatory Grade micrObial Sequences (FDA-ARGOS): Supporting development and validation of Infectious Disease Dx tests.</title>
        <authorList>
            <person name="Sproer C."/>
            <person name="Gronow S."/>
            <person name="Severitt S."/>
            <person name="Schroder I."/>
            <person name="Tallon L."/>
            <person name="Sadzewicz L."/>
            <person name="Zhao X."/>
            <person name="Boylan J."/>
            <person name="Ott S."/>
            <person name="Bowen H."/>
            <person name="Vavikolanu K."/>
            <person name="Mehta A."/>
            <person name="Aluvathingal J."/>
            <person name="Nadendla S."/>
            <person name="Lowell S."/>
            <person name="Myers T."/>
            <person name="Yan Y."/>
            <person name="Sichtig H."/>
        </authorList>
    </citation>
    <scope>NUCLEOTIDE SEQUENCE [LARGE SCALE GENOMIC DNA]</scope>
    <source>
        <strain evidence="3 4">FDAARGOS_877</strain>
    </source>
</reference>
<dbReference type="PANTHER" id="PTHR32182">
    <property type="entry name" value="DNA REPLICATION AND REPAIR PROTEIN RECF"/>
    <property type="match status" value="1"/>
</dbReference>
<dbReference type="PANTHER" id="PTHR32182:SF0">
    <property type="entry name" value="DNA REPLICATION AND REPAIR PROTEIN RECF"/>
    <property type="match status" value="1"/>
</dbReference>
<dbReference type="RefSeq" id="WP_102839735.1">
    <property type="nucleotide sequence ID" value="NZ_CP065720.1"/>
</dbReference>
<feature type="coiled-coil region" evidence="1">
    <location>
        <begin position="883"/>
        <end position="935"/>
    </location>
</feature>
<dbReference type="InterPro" id="IPR027417">
    <property type="entry name" value="P-loop_NTPase"/>
</dbReference>
<evidence type="ECO:0000256" key="1">
    <source>
        <dbReference type="SAM" id="Coils"/>
    </source>
</evidence>
<protein>
    <submittedName>
        <fullName evidence="3">AAA family ATPase</fullName>
    </submittedName>
</protein>
<organism evidence="3 4">
    <name type="scientific">Stutzerimonas frequens</name>
    <dbReference type="NCBI Taxonomy" id="2968969"/>
    <lineage>
        <taxon>Bacteria</taxon>
        <taxon>Pseudomonadati</taxon>
        <taxon>Pseudomonadota</taxon>
        <taxon>Gammaproteobacteria</taxon>
        <taxon>Pseudomonadales</taxon>
        <taxon>Pseudomonadaceae</taxon>
        <taxon>Stutzerimonas</taxon>
    </lineage>
</organism>
<dbReference type="Gene3D" id="3.40.50.300">
    <property type="entry name" value="P-loop containing nucleotide triphosphate hydrolases"/>
    <property type="match status" value="2"/>
</dbReference>
<feature type="coiled-coil region" evidence="1">
    <location>
        <begin position="484"/>
        <end position="528"/>
    </location>
</feature>
<evidence type="ECO:0000313" key="4">
    <source>
        <dbReference type="Proteomes" id="UP000595058"/>
    </source>
</evidence>
<dbReference type="GeneID" id="75215765"/>
<gene>
    <name evidence="3" type="ORF">I6G34_20695</name>
</gene>
<evidence type="ECO:0000259" key="2">
    <source>
        <dbReference type="Pfam" id="PF13476"/>
    </source>
</evidence>
<feature type="domain" description="Rad50/SbcC-type AAA" evidence="2">
    <location>
        <begin position="88"/>
        <end position="164"/>
    </location>
</feature>
<dbReference type="Pfam" id="PF13476">
    <property type="entry name" value="AAA_23"/>
    <property type="match status" value="1"/>
</dbReference>